<dbReference type="STRING" id="592028.GCWU000321_00142"/>
<proteinExistence type="predicted"/>
<evidence type="ECO:0000313" key="1">
    <source>
        <dbReference type="EMBL" id="EEW96203.1"/>
    </source>
</evidence>
<reference evidence="1" key="1">
    <citation type="submission" date="2009-09" db="EMBL/GenBank/DDBJ databases">
        <authorList>
            <person name="Weinstock G."/>
            <person name="Sodergren E."/>
            <person name="Clifton S."/>
            <person name="Fulton L."/>
            <person name="Fulton B."/>
            <person name="Courtney L."/>
            <person name="Fronick C."/>
            <person name="Harrison M."/>
            <person name="Strong C."/>
            <person name="Farmer C."/>
            <person name="Delahaunty K."/>
            <person name="Markovic C."/>
            <person name="Hall O."/>
            <person name="Minx P."/>
            <person name="Tomlinson C."/>
            <person name="Mitreva M."/>
            <person name="Nelson J."/>
            <person name="Hou S."/>
            <person name="Wollam A."/>
            <person name="Pepin K.H."/>
            <person name="Johnson M."/>
            <person name="Bhonagiri V."/>
            <person name="Nash W.E."/>
            <person name="Warren W."/>
            <person name="Chinwalla A."/>
            <person name="Mardis E.R."/>
            <person name="Wilson R.K."/>
        </authorList>
    </citation>
    <scope>NUCLEOTIDE SEQUENCE [LARGE SCALE GENOMIC DNA]</scope>
    <source>
        <strain evidence="1">DSM 15470</strain>
    </source>
</reference>
<gene>
    <name evidence="1" type="ORF">GCWU000321_00142</name>
</gene>
<evidence type="ECO:0000313" key="2">
    <source>
        <dbReference type="Proteomes" id="UP000004736"/>
    </source>
</evidence>
<accession>C9LKW6</accession>
<comment type="caution">
    <text evidence="1">The sequence shown here is derived from an EMBL/GenBank/DDBJ whole genome shotgun (WGS) entry which is preliminary data.</text>
</comment>
<dbReference type="EMBL" id="ACIM02000001">
    <property type="protein sequence ID" value="EEW96203.1"/>
    <property type="molecule type" value="Genomic_DNA"/>
</dbReference>
<dbReference type="AlphaFoldDB" id="C9LKW6"/>
<sequence length="153" mass="17587">MEDFEMAEEKRVNLKAAKFQKYLDDNKLTFFRRDASNDEADTIVFQSNIQVEGQTLPVIIITDSTIYTIIRVQVGAGLVKEDNHVKFGEYLNGLNRSYKVFKYVVAENGAVFLDACLPSTNESFDPEVVRVVLDVIVDHLNQEYKNIMKEVWN</sequence>
<keyword evidence="2" id="KW-1185">Reference proteome</keyword>
<dbReference type="Proteomes" id="UP000004736">
    <property type="component" value="Unassembled WGS sequence"/>
</dbReference>
<protein>
    <submittedName>
        <fullName evidence="1">Uncharacterized protein</fullName>
    </submittedName>
</protein>
<organism evidence="1 2">
    <name type="scientific">Dialister invisus DSM 15470</name>
    <dbReference type="NCBI Taxonomy" id="592028"/>
    <lineage>
        <taxon>Bacteria</taxon>
        <taxon>Bacillati</taxon>
        <taxon>Bacillota</taxon>
        <taxon>Negativicutes</taxon>
        <taxon>Veillonellales</taxon>
        <taxon>Veillonellaceae</taxon>
        <taxon>Dialister</taxon>
    </lineage>
</organism>
<dbReference type="eggNOG" id="ENOG5032X7P">
    <property type="taxonomic scope" value="Bacteria"/>
</dbReference>
<dbReference type="HOGENOM" id="CLU_121940_0_0_9"/>
<name>C9LKW6_9FIRM</name>